<dbReference type="STRING" id="442562.Rumeso_02021"/>
<dbReference type="Proteomes" id="UP000019666">
    <property type="component" value="Unassembled WGS sequence"/>
</dbReference>
<evidence type="ECO:0000313" key="2">
    <source>
        <dbReference type="Proteomes" id="UP000019666"/>
    </source>
</evidence>
<dbReference type="AlphaFoldDB" id="A0A017HRL7"/>
<sequence>MFCCIPDPALACLLAGDGEAMADAREGRWVAAILLAEALALLMLGSLPWS</sequence>
<evidence type="ECO:0000313" key="1">
    <source>
        <dbReference type="EMBL" id="EYD76409.1"/>
    </source>
</evidence>
<organism evidence="1 2">
    <name type="scientific">Rubellimicrobium mesophilum DSM 19309</name>
    <dbReference type="NCBI Taxonomy" id="442562"/>
    <lineage>
        <taxon>Bacteria</taxon>
        <taxon>Pseudomonadati</taxon>
        <taxon>Pseudomonadota</taxon>
        <taxon>Alphaproteobacteria</taxon>
        <taxon>Rhodobacterales</taxon>
        <taxon>Roseobacteraceae</taxon>
        <taxon>Rubellimicrobium</taxon>
    </lineage>
</organism>
<protein>
    <submittedName>
        <fullName evidence="1">Uncharacterized protein</fullName>
    </submittedName>
</protein>
<gene>
    <name evidence="1" type="ORF">Rumeso_02021</name>
</gene>
<keyword evidence="2" id="KW-1185">Reference proteome</keyword>
<dbReference type="EMBL" id="AOSK01000045">
    <property type="protein sequence ID" value="EYD76409.1"/>
    <property type="molecule type" value="Genomic_DNA"/>
</dbReference>
<dbReference type="RefSeq" id="WP_156363036.1">
    <property type="nucleotide sequence ID" value="NZ_KK088608.1"/>
</dbReference>
<comment type="caution">
    <text evidence="1">The sequence shown here is derived from an EMBL/GenBank/DDBJ whole genome shotgun (WGS) entry which is preliminary data.</text>
</comment>
<dbReference type="HOGENOM" id="CLU_3122311_0_0_5"/>
<proteinExistence type="predicted"/>
<accession>A0A017HRL7</accession>
<reference evidence="1 2" key="1">
    <citation type="submission" date="2013-02" db="EMBL/GenBank/DDBJ databases">
        <authorList>
            <person name="Fiebig A."/>
            <person name="Goeker M."/>
            <person name="Klenk H.-P.P."/>
        </authorList>
    </citation>
    <scope>NUCLEOTIDE SEQUENCE [LARGE SCALE GENOMIC DNA]</scope>
    <source>
        <strain evidence="1 2">DSM 19309</strain>
    </source>
</reference>
<name>A0A017HRL7_9RHOB</name>